<evidence type="ECO:0000313" key="1">
    <source>
        <dbReference type="EMBL" id="JAD49703.1"/>
    </source>
</evidence>
<dbReference type="EMBL" id="GBRH01248192">
    <property type="protein sequence ID" value="JAD49703.1"/>
    <property type="molecule type" value="Transcribed_RNA"/>
</dbReference>
<proteinExistence type="predicted"/>
<organism evidence="1">
    <name type="scientific">Arundo donax</name>
    <name type="common">Giant reed</name>
    <name type="synonym">Donax arundinaceus</name>
    <dbReference type="NCBI Taxonomy" id="35708"/>
    <lineage>
        <taxon>Eukaryota</taxon>
        <taxon>Viridiplantae</taxon>
        <taxon>Streptophyta</taxon>
        <taxon>Embryophyta</taxon>
        <taxon>Tracheophyta</taxon>
        <taxon>Spermatophyta</taxon>
        <taxon>Magnoliopsida</taxon>
        <taxon>Liliopsida</taxon>
        <taxon>Poales</taxon>
        <taxon>Poaceae</taxon>
        <taxon>PACMAD clade</taxon>
        <taxon>Arundinoideae</taxon>
        <taxon>Arundineae</taxon>
        <taxon>Arundo</taxon>
    </lineage>
</organism>
<sequence>MAEYLVVVYPFSCTETEQITKVATWKHDSNYWFSPFKIK</sequence>
<accession>A0A0A9AIM6</accession>
<dbReference type="AlphaFoldDB" id="A0A0A9AIM6"/>
<reference evidence="1" key="2">
    <citation type="journal article" date="2015" name="Data Brief">
        <title>Shoot transcriptome of the giant reed, Arundo donax.</title>
        <authorList>
            <person name="Barrero R.A."/>
            <person name="Guerrero F.D."/>
            <person name="Moolhuijzen P."/>
            <person name="Goolsby J.A."/>
            <person name="Tidwell J."/>
            <person name="Bellgard S.E."/>
            <person name="Bellgard M.I."/>
        </authorList>
    </citation>
    <scope>NUCLEOTIDE SEQUENCE</scope>
    <source>
        <tissue evidence="1">Shoot tissue taken approximately 20 cm above the soil surface</tissue>
    </source>
</reference>
<reference evidence="1" key="1">
    <citation type="submission" date="2014-09" db="EMBL/GenBank/DDBJ databases">
        <authorList>
            <person name="Magalhaes I.L.F."/>
            <person name="Oliveira U."/>
            <person name="Santos F.R."/>
            <person name="Vidigal T.H.D.A."/>
            <person name="Brescovit A.D."/>
            <person name="Santos A.J."/>
        </authorList>
    </citation>
    <scope>NUCLEOTIDE SEQUENCE</scope>
    <source>
        <tissue evidence="1">Shoot tissue taken approximately 20 cm above the soil surface</tissue>
    </source>
</reference>
<protein>
    <submittedName>
        <fullName evidence="1">Uncharacterized protein</fullName>
    </submittedName>
</protein>
<name>A0A0A9AIM6_ARUDO</name>